<sequence length="263" mass="27915">MLEYVKFAVNERVATITLDRPEARNALNPELTSELIHKVRLASADPAVKCIVIQAEGEAFCAGGDLKGFSELLYLSSERRFDAFEQKLLIGNRLPKVLLDSPKPIVVATRGAVAGAGLSLCLAADFVISAESTYFIAAHVLVGLSLDCGLSGMLTAAMGIKAAKRLALLGERLDAKLAMDLGIVTQVVSESELQDATQKLVRRLAAGPATAMAKTKALLNRAAYGSFDDQLAQEATAIAHCAATDDLRKGVEAALGKQRSNFD</sequence>
<dbReference type="STRING" id="863227.GCA_000373005_00031"/>
<dbReference type="SUPFAM" id="SSF52096">
    <property type="entry name" value="ClpP/crotonase"/>
    <property type="match status" value="1"/>
</dbReference>
<dbReference type="Proteomes" id="UP000235777">
    <property type="component" value="Unassembled WGS sequence"/>
</dbReference>
<dbReference type="OrthoDB" id="8524220at2"/>
<dbReference type="RefSeq" id="WP_018438525.1">
    <property type="nucleotide sequence ID" value="NZ_KB890164.1"/>
</dbReference>
<dbReference type="InterPro" id="IPR001753">
    <property type="entry name" value="Enoyl-CoA_hydra/iso"/>
</dbReference>
<name>A0A2N7X9E5_9BURK</name>
<dbReference type="CDD" id="cd06558">
    <property type="entry name" value="crotonase-like"/>
    <property type="match status" value="1"/>
</dbReference>
<gene>
    <name evidence="1" type="ORF">C0Z20_05535</name>
</gene>
<proteinExistence type="predicted"/>
<accession>A0A2N7X9E5</accession>
<protein>
    <submittedName>
        <fullName evidence="1">Enoyl-CoA hydratase</fullName>
    </submittedName>
</protein>
<keyword evidence="2" id="KW-1185">Reference proteome</keyword>
<comment type="caution">
    <text evidence="1">The sequence shown here is derived from an EMBL/GenBank/DDBJ whole genome shotgun (WGS) entry which is preliminary data.</text>
</comment>
<dbReference type="GO" id="GO:0003824">
    <property type="term" value="F:catalytic activity"/>
    <property type="evidence" value="ECO:0007669"/>
    <property type="project" value="UniProtKB-ARBA"/>
</dbReference>
<dbReference type="EMBL" id="PNYC01000002">
    <property type="protein sequence ID" value="PMS38230.1"/>
    <property type="molecule type" value="Genomic_DNA"/>
</dbReference>
<dbReference type="InterPro" id="IPR029045">
    <property type="entry name" value="ClpP/crotonase-like_dom_sf"/>
</dbReference>
<organism evidence="1 2">
    <name type="scientific">Trinickia symbiotica</name>
    <dbReference type="NCBI Taxonomy" id="863227"/>
    <lineage>
        <taxon>Bacteria</taxon>
        <taxon>Pseudomonadati</taxon>
        <taxon>Pseudomonadota</taxon>
        <taxon>Betaproteobacteria</taxon>
        <taxon>Burkholderiales</taxon>
        <taxon>Burkholderiaceae</taxon>
        <taxon>Trinickia</taxon>
    </lineage>
</organism>
<dbReference type="PANTHER" id="PTHR43459">
    <property type="entry name" value="ENOYL-COA HYDRATASE"/>
    <property type="match status" value="1"/>
</dbReference>
<dbReference type="AlphaFoldDB" id="A0A2N7X9E5"/>
<dbReference type="PANTHER" id="PTHR43459:SF1">
    <property type="entry name" value="EG:BACN32G11.4 PROTEIN"/>
    <property type="match status" value="1"/>
</dbReference>
<evidence type="ECO:0000313" key="2">
    <source>
        <dbReference type="Proteomes" id="UP000235777"/>
    </source>
</evidence>
<evidence type="ECO:0000313" key="1">
    <source>
        <dbReference type="EMBL" id="PMS38230.1"/>
    </source>
</evidence>
<reference evidence="1 2" key="1">
    <citation type="submission" date="2018-01" db="EMBL/GenBank/DDBJ databases">
        <title>Whole genome analyses suggest that Burkholderia sensu lato contains two further novel genera in the rhizoxinica-symbiotica group Mycetohabitans gen. nov., and Trinickia gen. nov.: implications for the evolution of diazotrophy and nodulation in the Burkholderiaceae.</title>
        <authorList>
            <person name="Estrada-de los Santos P."/>
            <person name="Palmer M."/>
            <person name="Chavez-Ramirez B."/>
            <person name="Beukes C."/>
            <person name="Steenkamp E.T."/>
            <person name="Hirsch A.M."/>
            <person name="Manyaka P."/>
            <person name="Maluk M."/>
            <person name="Lafos M."/>
            <person name="Crook M."/>
            <person name="Gross E."/>
            <person name="Simon M.F."/>
            <person name="Bueno dos Reis Junior F."/>
            <person name="Poole P.S."/>
            <person name="Venter S.N."/>
            <person name="James E.K."/>
        </authorList>
    </citation>
    <scope>NUCLEOTIDE SEQUENCE [LARGE SCALE GENOMIC DNA]</scope>
    <source>
        <strain evidence="1 2">JPY 581</strain>
    </source>
</reference>
<dbReference type="Gene3D" id="3.90.226.10">
    <property type="entry name" value="2-enoyl-CoA Hydratase, Chain A, domain 1"/>
    <property type="match status" value="1"/>
</dbReference>
<dbReference type="Pfam" id="PF00378">
    <property type="entry name" value="ECH_1"/>
    <property type="match status" value="1"/>
</dbReference>